<keyword evidence="3 6" id="KW-0067">ATP-binding</keyword>
<dbReference type="HAMAP" id="MF_02040">
    <property type="entry name" value="Mrp_NBP35"/>
    <property type="match status" value="1"/>
</dbReference>
<dbReference type="InterPro" id="IPR044304">
    <property type="entry name" value="NUBPL-like"/>
</dbReference>
<dbReference type="CDD" id="cd02037">
    <property type="entry name" value="Mrp_NBP35"/>
    <property type="match status" value="1"/>
</dbReference>
<feature type="binding site" evidence="6">
    <location>
        <begin position="130"/>
        <end position="137"/>
    </location>
    <ligand>
        <name>ATP</name>
        <dbReference type="ChEBI" id="CHEBI:30616"/>
    </ligand>
</feature>
<evidence type="ECO:0000313" key="8">
    <source>
        <dbReference type="EMBL" id="MDR7293935.1"/>
    </source>
</evidence>
<organism evidence="8 9">
    <name type="scientific">Pseudoglutamicibacter albus</name>
    <dbReference type="NCBI Taxonomy" id="98671"/>
    <lineage>
        <taxon>Bacteria</taxon>
        <taxon>Bacillati</taxon>
        <taxon>Actinomycetota</taxon>
        <taxon>Actinomycetes</taxon>
        <taxon>Micrococcales</taxon>
        <taxon>Micrococcaceae</taxon>
        <taxon>Pseudoglutamicibacter</taxon>
    </lineage>
</organism>
<dbReference type="SUPFAM" id="SSF117916">
    <property type="entry name" value="Fe-S cluster assembly (FSCA) domain-like"/>
    <property type="match status" value="1"/>
</dbReference>
<protein>
    <recommendedName>
        <fullName evidence="6">Iron-sulfur cluster carrier protein</fullName>
    </recommendedName>
</protein>
<comment type="caution">
    <text evidence="8">The sequence shown here is derived from an EMBL/GenBank/DDBJ whole genome shotgun (WGS) entry which is preliminary data.</text>
</comment>
<reference evidence="8" key="1">
    <citation type="submission" date="2023-07" db="EMBL/GenBank/DDBJ databases">
        <title>Sequencing the genomes of 1000 actinobacteria strains.</title>
        <authorList>
            <person name="Klenk H.-P."/>
        </authorList>
    </citation>
    <scope>NUCLEOTIDE SEQUENCE</scope>
    <source>
        <strain evidence="8">DSM 13068</strain>
    </source>
</reference>
<comment type="function">
    <text evidence="6">Binds and transfers iron-sulfur (Fe-S) clusters to target apoproteins. Can hydrolyze ATP.</text>
</comment>
<dbReference type="InterPro" id="IPR019591">
    <property type="entry name" value="Mrp/NBP35_ATP-bd"/>
</dbReference>
<dbReference type="GO" id="GO:0005524">
    <property type="term" value="F:ATP binding"/>
    <property type="evidence" value="ECO:0007669"/>
    <property type="project" value="UniProtKB-KW"/>
</dbReference>
<proteinExistence type="inferred from homology"/>
<dbReference type="PANTHER" id="PTHR42961">
    <property type="entry name" value="IRON-SULFUR PROTEIN NUBPL"/>
    <property type="match status" value="1"/>
</dbReference>
<evidence type="ECO:0000256" key="1">
    <source>
        <dbReference type="ARBA" id="ARBA00022723"/>
    </source>
</evidence>
<keyword evidence="2 6" id="KW-0547">Nucleotide-binding</keyword>
<evidence type="ECO:0000256" key="2">
    <source>
        <dbReference type="ARBA" id="ARBA00022741"/>
    </source>
</evidence>
<dbReference type="EMBL" id="JAVDXX010000001">
    <property type="protein sequence ID" value="MDR7293935.1"/>
    <property type="molecule type" value="Genomic_DNA"/>
</dbReference>
<evidence type="ECO:0000259" key="7">
    <source>
        <dbReference type="Pfam" id="PF01883"/>
    </source>
</evidence>
<dbReference type="RefSeq" id="WP_310247253.1">
    <property type="nucleotide sequence ID" value="NZ_JAVDXX010000001.1"/>
</dbReference>
<dbReference type="SUPFAM" id="SSF52540">
    <property type="entry name" value="P-loop containing nucleoside triphosphate hydrolases"/>
    <property type="match status" value="1"/>
</dbReference>
<feature type="domain" description="MIP18 family-like" evidence="7">
    <location>
        <begin position="20"/>
        <end position="91"/>
    </location>
</feature>
<dbReference type="PANTHER" id="PTHR42961:SF2">
    <property type="entry name" value="IRON-SULFUR PROTEIN NUBPL"/>
    <property type="match status" value="1"/>
</dbReference>
<dbReference type="Proteomes" id="UP001180715">
    <property type="component" value="Unassembled WGS sequence"/>
</dbReference>
<evidence type="ECO:0000256" key="4">
    <source>
        <dbReference type="ARBA" id="ARBA00023004"/>
    </source>
</evidence>
<keyword evidence="1 6" id="KW-0479">Metal-binding</keyword>
<evidence type="ECO:0000313" key="9">
    <source>
        <dbReference type="Proteomes" id="UP001180715"/>
    </source>
</evidence>
<dbReference type="InterPro" id="IPR027417">
    <property type="entry name" value="P-loop_NTPase"/>
</dbReference>
<gene>
    <name evidence="8" type="ORF">J2S67_001203</name>
</gene>
<keyword evidence="6" id="KW-0378">Hydrolase</keyword>
<name>A0ABU1YZZ0_9MICC</name>
<dbReference type="InterPro" id="IPR033756">
    <property type="entry name" value="YlxH/NBP35"/>
</dbReference>
<dbReference type="Gene3D" id="3.30.300.130">
    <property type="entry name" value="Fe-S cluster assembly (FSCA)"/>
    <property type="match status" value="1"/>
</dbReference>
<dbReference type="Gene3D" id="3.40.50.300">
    <property type="entry name" value="P-loop containing nucleotide triphosphate hydrolases"/>
    <property type="match status" value="1"/>
</dbReference>
<keyword evidence="5 6" id="KW-0411">Iron-sulfur</keyword>
<keyword evidence="9" id="KW-1185">Reference proteome</keyword>
<dbReference type="InterPro" id="IPR002744">
    <property type="entry name" value="MIP18-like"/>
</dbReference>
<comment type="similarity">
    <text evidence="6">Belongs to the Mrp/NBP35 ATP-binding proteins family.</text>
</comment>
<evidence type="ECO:0000256" key="5">
    <source>
        <dbReference type="ARBA" id="ARBA00023014"/>
    </source>
</evidence>
<accession>A0ABU1YZZ0</accession>
<dbReference type="InterPro" id="IPR034904">
    <property type="entry name" value="FSCA_dom_sf"/>
</dbReference>
<dbReference type="Pfam" id="PF01883">
    <property type="entry name" value="FeS_assembly_P"/>
    <property type="match status" value="1"/>
</dbReference>
<comment type="subunit">
    <text evidence="6">Homodimer.</text>
</comment>
<evidence type="ECO:0000256" key="6">
    <source>
        <dbReference type="HAMAP-Rule" id="MF_02040"/>
    </source>
</evidence>
<sequence length="384" mass="40192">MPTADFSDRGNHSDRGHLSDRVREALASVQDPELRRPLVDLGMLRDVTVTDDGRVSVTVKLTVAGCPMKARITDDVEAATRGVAGVSDVDVVLDVMSPQERAELVGSLKRTGSPLTRPDTLTRIIAVASGKGGVGKSAVTVNLAAALAAEGYKVGVIDADVLGFSVPGLMGVTDKPTRVDDLILPPVAHGVKVMSIGMFLDSNRPVMWRGPMLHRALEQFVNEVHFGDLDFLLLDLPPGTGDVAISVGQLLPHAGVLVVTTPQAAAAEVAERAGAMAHEVGQKVLGVVENMSFMRMPDGSVSRIFGSGGGEIVAEHLSEQVGYPVAVRAQVPLEERLRIGSDEGVPVVLSPEASEAADALRALAQELASAPRGLAGRSLGVTPR</sequence>
<evidence type="ECO:0000256" key="3">
    <source>
        <dbReference type="ARBA" id="ARBA00022840"/>
    </source>
</evidence>
<dbReference type="Pfam" id="PF10609">
    <property type="entry name" value="ParA"/>
    <property type="match status" value="1"/>
</dbReference>
<keyword evidence="4 6" id="KW-0408">Iron</keyword>